<keyword evidence="3" id="KW-1185">Reference proteome</keyword>
<keyword evidence="1" id="KW-0732">Signal</keyword>
<dbReference type="PANTHER" id="PTHR39219:SF1">
    <property type="entry name" value="ER MEMBRANE PROTEIN COMPLEX SUBUNIT 10"/>
    <property type="match status" value="1"/>
</dbReference>
<protein>
    <submittedName>
        <fullName evidence="2">ER membrane protein complex subunit 10</fullName>
    </submittedName>
</protein>
<dbReference type="Proteomes" id="UP001212841">
    <property type="component" value="Unassembled WGS sequence"/>
</dbReference>
<evidence type="ECO:0000313" key="3">
    <source>
        <dbReference type="Proteomes" id="UP001212841"/>
    </source>
</evidence>
<name>A0AAD5X7W2_9FUNG</name>
<dbReference type="AlphaFoldDB" id="A0AAD5X7W2"/>
<sequence>MKLSSTTALLIVSCLIHAVLGAEQVGLPFRRLHVYHTINNGPYAKRGTIKYDHTSLKKSANTFEPLSEDPLILRVEGGIADRSSLYRVAVRIPGSDKELNASTPFCFLYGAGFKDHITIHVDEKGEPWHLDYLVPSSECKSPEQGTIEVQFKTQVTIMHPVPATRPQLEEIVQGSPDGKPPPEKSFLQKYWMYIVPILIILLLNGGEDSQGGPARR</sequence>
<gene>
    <name evidence="2" type="primary">EMC10</name>
    <name evidence="2" type="ORF">HK097_002388</name>
</gene>
<feature type="signal peptide" evidence="1">
    <location>
        <begin position="1"/>
        <end position="21"/>
    </location>
</feature>
<dbReference type="PANTHER" id="PTHR39219">
    <property type="entry name" value="ER MEMBRANE PROTEIN COMPLEX SUBUNIT 10"/>
    <property type="match status" value="1"/>
</dbReference>
<reference evidence="2" key="1">
    <citation type="submission" date="2020-05" db="EMBL/GenBank/DDBJ databases">
        <title>Phylogenomic resolution of chytrid fungi.</title>
        <authorList>
            <person name="Stajich J.E."/>
            <person name="Amses K."/>
            <person name="Simmons R."/>
            <person name="Seto K."/>
            <person name="Myers J."/>
            <person name="Bonds A."/>
            <person name="Quandt C.A."/>
            <person name="Barry K."/>
            <person name="Liu P."/>
            <person name="Grigoriev I."/>
            <person name="Longcore J.E."/>
            <person name="James T.Y."/>
        </authorList>
    </citation>
    <scope>NUCLEOTIDE SEQUENCE</scope>
    <source>
        <strain evidence="2">JEL0318</strain>
    </source>
</reference>
<organism evidence="2 3">
    <name type="scientific">Rhizophlyctis rosea</name>
    <dbReference type="NCBI Taxonomy" id="64517"/>
    <lineage>
        <taxon>Eukaryota</taxon>
        <taxon>Fungi</taxon>
        <taxon>Fungi incertae sedis</taxon>
        <taxon>Chytridiomycota</taxon>
        <taxon>Chytridiomycota incertae sedis</taxon>
        <taxon>Chytridiomycetes</taxon>
        <taxon>Rhizophlyctidales</taxon>
        <taxon>Rhizophlyctidaceae</taxon>
        <taxon>Rhizophlyctis</taxon>
    </lineage>
</organism>
<proteinExistence type="predicted"/>
<dbReference type="EMBL" id="JADGJD010000151">
    <property type="protein sequence ID" value="KAJ3054219.1"/>
    <property type="molecule type" value="Genomic_DNA"/>
</dbReference>
<comment type="caution">
    <text evidence="2">The sequence shown here is derived from an EMBL/GenBank/DDBJ whole genome shotgun (WGS) entry which is preliminary data.</text>
</comment>
<feature type="chain" id="PRO_5041943371" evidence="1">
    <location>
        <begin position="22"/>
        <end position="216"/>
    </location>
</feature>
<evidence type="ECO:0000256" key="1">
    <source>
        <dbReference type="SAM" id="SignalP"/>
    </source>
</evidence>
<dbReference type="CDD" id="cd22209">
    <property type="entry name" value="EMC10"/>
    <property type="match status" value="1"/>
</dbReference>
<evidence type="ECO:0000313" key="2">
    <source>
        <dbReference type="EMBL" id="KAJ3054219.1"/>
    </source>
</evidence>
<dbReference type="Pfam" id="PF21203">
    <property type="entry name" value="ECM10"/>
    <property type="match status" value="1"/>
</dbReference>
<accession>A0AAD5X7W2</accession>